<dbReference type="InterPro" id="IPR029060">
    <property type="entry name" value="PIN-like_dom_sf"/>
</dbReference>
<dbReference type="HAMAP" id="MF_00265">
    <property type="entry name" value="VapC_Nob1"/>
    <property type="match status" value="1"/>
</dbReference>
<dbReference type="GO" id="GO:0004540">
    <property type="term" value="F:RNA nuclease activity"/>
    <property type="evidence" value="ECO:0007669"/>
    <property type="project" value="InterPro"/>
</dbReference>
<feature type="binding site" evidence="7">
    <location>
        <position position="116"/>
    </location>
    <ligand>
        <name>Mg(2+)</name>
        <dbReference type="ChEBI" id="CHEBI:18420"/>
    </ligand>
</feature>
<comment type="cofactor">
    <cofactor evidence="1 7">
        <name>Mg(2+)</name>
        <dbReference type="ChEBI" id="CHEBI:18420"/>
    </cofactor>
</comment>
<evidence type="ECO:0000256" key="6">
    <source>
        <dbReference type="ARBA" id="ARBA00022842"/>
    </source>
</evidence>
<dbReference type="Pfam" id="PF01850">
    <property type="entry name" value="PIN"/>
    <property type="match status" value="1"/>
</dbReference>
<dbReference type="GO" id="GO:0000287">
    <property type="term" value="F:magnesium ion binding"/>
    <property type="evidence" value="ECO:0007669"/>
    <property type="project" value="UniProtKB-UniRule"/>
</dbReference>
<evidence type="ECO:0000259" key="8">
    <source>
        <dbReference type="Pfam" id="PF01850"/>
    </source>
</evidence>
<evidence type="ECO:0000256" key="7">
    <source>
        <dbReference type="HAMAP-Rule" id="MF_00265"/>
    </source>
</evidence>
<keyword evidence="6 7" id="KW-0460">Magnesium</keyword>
<dbReference type="NCBIfam" id="TIGR00028">
    <property type="entry name" value="Mtu_PIN_fam"/>
    <property type="match status" value="1"/>
</dbReference>
<keyword evidence="4 7" id="KW-0479">Metal-binding</keyword>
<dbReference type="GO" id="GO:0090729">
    <property type="term" value="F:toxin activity"/>
    <property type="evidence" value="ECO:0007669"/>
    <property type="project" value="UniProtKB-KW"/>
</dbReference>
<dbReference type="GO" id="GO:0045926">
    <property type="term" value="P:negative regulation of growth"/>
    <property type="evidence" value="ECO:0007669"/>
    <property type="project" value="UniProtKB-ARBA"/>
</dbReference>
<reference evidence="10" key="1">
    <citation type="submission" date="2015-03" db="EMBL/GenBank/DDBJ databases">
        <authorList>
            <consortium name="Pathogen Informatics"/>
        </authorList>
    </citation>
    <scope>NUCLEOTIDE SEQUENCE [LARGE SCALE GENOMIC DNA]</scope>
    <source>
        <strain evidence="10">K00500041</strain>
    </source>
</reference>
<gene>
    <name evidence="7" type="primary">vapC</name>
    <name evidence="9" type="ORF">ERS007703_01584</name>
</gene>
<protein>
    <recommendedName>
        <fullName evidence="7">Ribonuclease VapC</fullName>
        <shortName evidence="7">RNase VapC</shortName>
        <ecNumber evidence="7">3.1.-.-</ecNumber>
    </recommendedName>
    <alternativeName>
        <fullName evidence="7">Toxin VapC</fullName>
    </alternativeName>
</protein>
<dbReference type="InterPro" id="IPR002716">
    <property type="entry name" value="PIN_dom"/>
</dbReference>
<dbReference type="Gene3D" id="3.40.50.1010">
    <property type="entry name" value="5'-nuclease"/>
    <property type="match status" value="1"/>
</dbReference>
<keyword evidence="7" id="KW-0800">Toxin</keyword>
<organism evidence="9 10">
    <name type="scientific">Mycobacterium tuberculosis</name>
    <dbReference type="NCBI Taxonomy" id="1773"/>
    <lineage>
        <taxon>Bacteria</taxon>
        <taxon>Bacillati</taxon>
        <taxon>Actinomycetota</taxon>
        <taxon>Actinomycetes</taxon>
        <taxon>Mycobacteriales</taxon>
        <taxon>Mycobacteriaceae</taxon>
        <taxon>Mycobacterium</taxon>
        <taxon>Mycobacterium tuberculosis complex</taxon>
    </lineage>
</organism>
<dbReference type="EMBL" id="CSAE01000138">
    <property type="protein sequence ID" value="COV53610.1"/>
    <property type="molecule type" value="Genomic_DNA"/>
</dbReference>
<feature type="domain" description="PIN" evidence="8">
    <location>
        <begin position="13"/>
        <end position="142"/>
    </location>
</feature>
<dbReference type="InterPro" id="IPR022907">
    <property type="entry name" value="VapC_family"/>
</dbReference>
<sequence length="152" mass="17104">MGDFGPWVSETFDVDVLVHATHRASPFHDKAKTLVERFLAGPGLVYLLWPVALGYLRVVTHPTLLGAPLAPEVAVENIEQFTSRPHVRQVGEANGFWPVYRRVADPVKPRGNLVPDAHLVALMRHHGIATIWSHDRDFRKFEGIRIRDPFSG</sequence>
<evidence type="ECO:0000256" key="3">
    <source>
        <dbReference type="ARBA" id="ARBA00022722"/>
    </source>
</evidence>
<keyword evidence="3 7" id="KW-0540">Nuclease</keyword>
<dbReference type="SUPFAM" id="SSF88723">
    <property type="entry name" value="PIN domain-like"/>
    <property type="match status" value="1"/>
</dbReference>
<keyword evidence="2 7" id="KW-1277">Toxin-antitoxin system</keyword>
<dbReference type="InterPro" id="IPR006226">
    <property type="entry name" value="Mtu_PIN"/>
</dbReference>
<dbReference type="GO" id="GO:0016788">
    <property type="term" value="F:hydrolase activity, acting on ester bonds"/>
    <property type="evidence" value="ECO:0007669"/>
    <property type="project" value="InterPro"/>
</dbReference>
<evidence type="ECO:0000256" key="1">
    <source>
        <dbReference type="ARBA" id="ARBA00001946"/>
    </source>
</evidence>
<dbReference type="EC" id="3.1.-.-" evidence="7"/>
<dbReference type="AlphaFoldDB" id="A0A0U0QXS7"/>
<evidence type="ECO:0000256" key="2">
    <source>
        <dbReference type="ARBA" id="ARBA00022649"/>
    </source>
</evidence>
<evidence type="ECO:0000256" key="4">
    <source>
        <dbReference type="ARBA" id="ARBA00022723"/>
    </source>
</evidence>
<proteinExistence type="inferred from homology"/>
<evidence type="ECO:0000313" key="10">
    <source>
        <dbReference type="Proteomes" id="UP000038802"/>
    </source>
</evidence>
<accession>A0A0U0QXS7</accession>
<comment type="similarity">
    <text evidence="7">Belongs to the PINc/VapC protein family.</text>
</comment>
<dbReference type="PATRIC" id="fig|1773.5970.peg.4073"/>
<evidence type="ECO:0000313" key="9">
    <source>
        <dbReference type="EMBL" id="COV53610.1"/>
    </source>
</evidence>
<keyword evidence="5 7" id="KW-0378">Hydrolase</keyword>
<dbReference type="Proteomes" id="UP000038802">
    <property type="component" value="Unassembled WGS sequence"/>
</dbReference>
<evidence type="ECO:0000256" key="5">
    <source>
        <dbReference type="ARBA" id="ARBA00022801"/>
    </source>
</evidence>
<comment type="function">
    <text evidence="7">Toxic component of a toxin-antitoxin (TA) system. An RNase.</text>
</comment>
<name>A0A0U0QXS7_MYCTX</name>
<dbReference type="STRING" id="115862.BBG46_19195"/>
<dbReference type="SMR" id="A0A0U0QXS7"/>
<feature type="binding site" evidence="7">
    <location>
        <position position="13"/>
    </location>
    <ligand>
        <name>Mg(2+)</name>
        <dbReference type="ChEBI" id="CHEBI:18420"/>
    </ligand>
</feature>